<dbReference type="AlphaFoldDB" id="A0A6J4SBL3"/>
<evidence type="ECO:0000313" key="2">
    <source>
        <dbReference type="EMBL" id="CAA9488319.1"/>
    </source>
</evidence>
<feature type="domain" description="Luciferase" evidence="1">
    <location>
        <begin position="40"/>
        <end position="102"/>
    </location>
</feature>
<accession>A0A6J4SBL3</accession>
<reference evidence="2" key="1">
    <citation type="submission" date="2020-02" db="EMBL/GenBank/DDBJ databases">
        <authorList>
            <person name="Meier V. D."/>
        </authorList>
    </citation>
    <scope>NUCLEOTIDE SEQUENCE</scope>
    <source>
        <strain evidence="2">AVDCRST_MAG25</strain>
    </source>
</reference>
<dbReference type="InterPro" id="IPR040841">
    <property type="entry name" value="Luciferase_dom"/>
</dbReference>
<evidence type="ECO:0000259" key="1">
    <source>
        <dbReference type="Pfam" id="PF17648"/>
    </source>
</evidence>
<organism evidence="2">
    <name type="scientific">uncultured Rubrobacteraceae bacterium</name>
    <dbReference type="NCBI Taxonomy" id="349277"/>
    <lineage>
        <taxon>Bacteria</taxon>
        <taxon>Bacillati</taxon>
        <taxon>Actinomycetota</taxon>
        <taxon>Rubrobacteria</taxon>
        <taxon>Rubrobacterales</taxon>
        <taxon>Rubrobacteraceae</taxon>
        <taxon>environmental samples</taxon>
    </lineage>
</organism>
<protein>
    <recommendedName>
        <fullName evidence="1">Luciferase domain-containing protein</fullName>
    </recommendedName>
</protein>
<name>A0A6J4SBL3_9ACTN</name>
<dbReference type="EMBL" id="CADCVI010000214">
    <property type="protein sequence ID" value="CAA9488319.1"/>
    <property type="molecule type" value="Genomic_DNA"/>
</dbReference>
<proteinExistence type="predicted"/>
<dbReference type="Pfam" id="PF17648">
    <property type="entry name" value="Luciferase"/>
    <property type="match status" value="1"/>
</dbReference>
<sequence length="127" mass="14296">MNDGLLASIEHEVLGWPGVWKKRDEDGPGGVGVTGYRVGRRQIGHVHDDGHADFRFPKEVRDYLIRTGRATAHPAFPNSRTTVSYRIRNTEDLPGALELFRTSYERIKLAAEPLEEREASGANTVRR</sequence>
<gene>
    <name evidence="2" type="ORF">AVDCRST_MAG25-3216</name>
</gene>